<organism evidence="1 2">
    <name type="scientific">Formosa maritima</name>
    <dbReference type="NCBI Taxonomy" id="2592046"/>
    <lineage>
        <taxon>Bacteria</taxon>
        <taxon>Pseudomonadati</taxon>
        <taxon>Bacteroidota</taxon>
        <taxon>Flavobacteriia</taxon>
        <taxon>Flavobacteriales</taxon>
        <taxon>Flavobacteriaceae</taxon>
        <taxon>Formosa</taxon>
    </lineage>
</organism>
<evidence type="ECO:0000313" key="1">
    <source>
        <dbReference type="EMBL" id="TYA53056.1"/>
    </source>
</evidence>
<protein>
    <submittedName>
        <fullName evidence="1">DUF3127 domain-containing protein</fullName>
    </submittedName>
</protein>
<keyword evidence="2" id="KW-1185">Reference proteome</keyword>
<dbReference type="AlphaFoldDB" id="A0A5D0G2A4"/>
<comment type="caution">
    <text evidence="1">The sequence shown here is derived from an EMBL/GenBank/DDBJ whole genome shotgun (WGS) entry which is preliminary data.</text>
</comment>
<dbReference type="Proteomes" id="UP000324550">
    <property type="component" value="Unassembled WGS sequence"/>
</dbReference>
<gene>
    <name evidence="1" type="ORF">FVF61_10350</name>
</gene>
<proteinExistence type="predicted"/>
<reference evidence="1 2" key="1">
    <citation type="submission" date="2019-08" db="EMBL/GenBank/DDBJ databases">
        <title>Formosa sediminis sp. nov., isolated from marine sediment.</title>
        <authorList>
            <person name="Cao W.R."/>
        </authorList>
    </citation>
    <scope>NUCLEOTIDE SEQUENCE [LARGE SCALE GENOMIC DNA]</scope>
    <source>
        <strain evidence="1 2">1494</strain>
    </source>
</reference>
<dbReference type="InterPro" id="IPR021474">
    <property type="entry name" value="DUF3127"/>
</dbReference>
<accession>A0A5D0G2A4</accession>
<dbReference type="EMBL" id="VSFC01000052">
    <property type="protein sequence ID" value="TYA53056.1"/>
    <property type="molecule type" value="Genomic_DNA"/>
</dbReference>
<name>A0A5D0G2A4_9FLAO</name>
<dbReference type="Pfam" id="PF11325">
    <property type="entry name" value="DUF3127"/>
    <property type="match status" value="1"/>
</dbReference>
<sequence>MILWLTKFNVRCFTLIKELESLSSIEGFYSRDKIAWWLLKHEEEYHSQVSFFDTLSTACDSPRNLTKFSKEAQFLDLYEALSKVLEFYKEEAYYKDKLEVYDLVKNNVEQLNAWFELHKIDNSYKYNQFVSLFQNNSTISGFKLEIGYPLSLPVKVKLDESEFHYTLKFLELLERSSKIEIIGVIETINILEVIKLNQYQVYNRQSIVVYVDDFNQSKLLVRFLKGKIGLLDKLKVGQKVKVYADLTGGRNETDKQGYSLSLAGWDIKILN</sequence>
<evidence type="ECO:0000313" key="2">
    <source>
        <dbReference type="Proteomes" id="UP000324550"/>
    </source>
</evidence>